<evidence type="ECO:0000256" key="7">
    <source>
        <dbReference type="PROSITE-ProRule" id="PRU00205"/>
    </source>
</evidence>
<dbReference type="WBParaSite" id="nRc.2.0.1.t18612-RA">
    <property type="protein sequence ID" value="nRc.2.0.1.t18612-RA"/>
    <property type="gene ID" value="nRc.2.0.1.g18612"/>
</dbReference>
<dbReference type="Pfam" id="PF03798">
    <property type="entry name" value="TRAM_LAG1_CLN8"/>
    <property type="match status" value="1"/>
</dbReference>
<evidence type="ECO:0000256" key="5">
    <source>
        <dbReference type="ARBA" id="ARBA00022989"/>
    </source>
</evidence>
<dbReference type="PIRSF" id="PIRSF005225">
    <property type="entry name" value="LAG1_LAC1"/>
    <property type="match status" value="1"/>
</dbReference>
<evidence type="ECO:0000256" key="4">
    <source>
        <dbReference type="ARBA" id="ARBA00022692"/>
    </source>
</evidence>
<evidence type="ECO:0000259" key="10">
    <source>
        <dbReference type="PROSITE" id="PS50922"/>
    </source>
</evidence>
<reference evidence="12" key="1">
    <citation type="submission" date="2022-11" db="UniProtKB">
        <authorList>
            <consortium name="WormBaseParasite"/>
        </authorList>
    </citation>
    <scope>IDENTIFICATION</scope>
</reference>
<dbReference type="GO" id="GO:0046513">
    <property type="term" value="P:ceramide biosynthetic process"/>
    <property type="evidence" value="ECO:0007669"/>
    <property type="project" value="InterPro"/>
</dbReference>
<sequence>MINSIQNVYTEFWEESHWLPPGHNWSTMQNVGSERYPQCSDLKRPIYYALILLIIRAIFEWGLARPLGRFLGIKDTTSALPNIFHRVFSRVRQFSTRNSTEVIANGHLIKSRRKFKIGLVPKSTLDKFSECCWRFSFYLFIFVYGLCSLWSKDYFWDTRYCWFDYPQHVVTDDIYWYYMFELMFYWSLIFSQFVDVQRKDFWVNFIHHIATVLLMTFSWASNMVRMGVLILQAHDAADFWMEGAKMARYCKRTTLCNCLFAIFATVWFVTRCIYLPFWLLYSALIETVVYVGFYEAYYFINSLLVLLQILHVFWTIIIFKILITALKSGEADDARSDSEDTDDECTLRNSKID</sequence>
<feature type="domain" description="TLC" evidence="10">
    <location>
        <begin position="126"/>
        <end position="327"/>
    </location>
</feature>
<proteinExistence type="predicted"/>
<feature type="transmembrane region" description="Helical" evidence="9">
    <location>
        <begin position="255"/>
        <end position="277"/>
    </location>
</feature>
<keyword evidence="4 7" id="KW-0812">Transmembrane</keyword>
<dbReference type="InterPro" id="IPR006634">
    <property type="entry name" value="TLC-dom"/>
</dbReference>
<keyword evidence="6 7" id="KW-0472">Membrane</keyword>
<comment type="pathway">
    <text evidence="2">Lipid metabolism; sphingolipid metabolism.</text>
</comment>
<dbReference type="GO" id="GO:0016020">
    <property type="term" value="C:membrane"/>
    <property type="evidence" value="ECO:0007669"/>
    <property type="project" value="UniProtKB-SubCell"/>
</dbReference>
<dbReference type="OMA" id="ESMWKFA"/>
<dbReference type="PANTHER" id="PTHR12560">
    <property type="entry name" value="LONGEVITY ASSURANCE FACTOR 1 LAG1"/>
    <property type="match status" value="1"/>
</dbReference>
<keyword evidence="5 9" id="KW-1133">Transmembrane helix</keyword>
<dbReference type="PANTHER" id="PTHR12560:SF0">
    <property type="entry name" value="LD18904P"/>
    <property type="match status" value="1"/>
</dbReference>
<dbReference type="GO" id="GO:0050291">
    <property type="term" value="F:sphingosine N-acyltransferase activity"/>
    <property type="evidence" value="ECO:0007669"/>
    <property type="project" value="InterPro"/>
</dbReference>
<evidence type="ECO:0000256" key="6">
    <source>
        <dbReference type="ARBA" id="ARBA00023136"/>
    </source>
</evidence>
<feature type="transmembrane region" description="Helical" evidence="9">
    <location>
        <begin position="175"/>
        <end position="194"/>
    </location>
</feature>
<evidence type="ECO:0000256" key="3">
    <source>
        <dbReference type="ARBA" id="ARBA00004991"/>
    </source>
</evidence>
<organism evidence="11 12">
    <name type="scientific">Romanomermis culicivorax</name>
    <name type="common">Nematode worm</name>
    <dbReference type="NCBI Taxonomy" id="13658"/>
    <lineage>
        <taxon>Eukaryota</taxon>
        <taxon>Metazoa</taxon>
        <taxon>Ecdysozoa</taxon>
        <taxon>Nematoda</taxon>
        <taxon>Enoplea</taxon>
        <taxon>Dorylaimia</taxon>
        <taxon>Mermithida</taxon>
        <taxon>Mermithoidea</taxon>
        <taxon>Mermithidae</taxon>
        <taxon>Romanomermis</taxon>
    </lineage>
</organism>
<feature type="transmembrane region" description="Helical" evidence="9">
    <location>
        <begin position="297"/>
        <end position="319"/>
    </location>
</feature>
<evidence type="ECO:0000256" key="1">
    <source>
        <dbReference type="ARBA" id="ARBA00004141"/>
    </source>
</evidence>
<feature type="transmembrane region" description="Helical" evidence="9">
    <location>
        <begin position="46"/>
        <end position="64"/>
    </location>
</feature>
<evidence type="ECO:0000256" key="9">
    <source>
        <dbReference type="SAM" id="Phobius"/>
    </source>
</evidence>
<comment type="pathway">
    <text evidence="3">Sphingolipid metabolism.</text>
</comment>
<feature type="region of interest" description="Disordered" evidence="8">
    <location>
        <begin position="332"/>
        <end position="353"/>
    </location>
</feature>
<evidence type="ECO:0000313" key="12">
    <source>
        <dbReference type="WBParaSite" id="nRc.2.0.1.t18612-RA"/>
    </source>
</evidence>
<keyword evidence="11" id="KW-1185">Reference proteome</keyword>
<dbReference type="Proteomes" id="UP000887565">
    <property type="component" value="Unplaced"/>
</dbReference>
<evidence type="ECO:0000256" key="2">
    <source>
        <dbReference type="ARBA" id="ARBA00004760"/>
    </source>
</evidence>
<dbReference type="AlphaFoldDB" id="A0A915IXY6"/>
<dbReference type="InterPro" id="IPR016439">
    <property type="entry name" value="Lag1/Lac1-like"/>
</dbReference>
<evidence type="ECO:0000256" key="8">
    <source>
        <dbReference type="SAM" id="MobiDB-lite"/>
    </source>
</evidence>
<evidence type="ECO:0000313" key="11">
    <source>
        <dbReference type="Proteomes" id="UP000887565"/>
    </source>
</evidence>
<feature type="transmembrane region" description="Helical" evidence="9">
    <location>
        <begin position="201"/>
        <end position="220"/>
    </location>
</feature>
<accession>A0A915IXY6</accession>
<protein>
    <submittedName>
        <fullName evidence="12">TLC domain-containing protein</fullName>
    </submittedName>
</protein>
<feature type="transmembrane region" description="Helical" evidence="9">
    <location>
        <begin position="135"/>
        <end position="155"/>
    </location>
</feature>
<dbReference type="PROSITE" id="PS50922">
    <property type="entry name" value="TLC"/>
    <property type="match status" value="1"/>
</dbReference>
<comment type="subcellular location">
    <subcellularLocation>
        <location evidence="1">Membrane</location>
        <topology evidence="1">Multi-pass membrane protein</topology>
    </subcellularLocation>
</comment>
<dbReference type="SMART" id="SM00724">
    <property type="entry name" value="TLC"/>
    <property type="match status" value="1"/>
</dbReference>
<name>A0A915IXY6_ROMCU</name>